<evidence type="ECO:0000256" key="1">
    <source>
        <dbReference type="SAM" id="MobiDB-lite"/>
    </source>
</evidence>
<dbReference type="RefSeq" id="WP_145085001.1">
    <property type="nucleotide sequence ID" value="NZ_CP036274.1"/>
</dbReference>
<organism evidence="2 3">
    <name type="scientific">Anatilimnocola aggregata</name>
    <dbReference type="NCBI Taxonomy" id="2528021"/>
    <lineage>
        <taxon>Bacteria</taxon>
        <taxon>Pseudomonadati</taxon>
        <taxon>Planctomycetota</taxon>
        <taxon>Planctomycetia</taxon>
        <taxon>Pirellulales</taxon>
        <taxon>Pirellulaceae</taxon>
        <taxon>Anatilimnocola</taxon>
    </lineage>
</organism>
<evidence type="ECO:0000313" key="2">
    <source>
        <dbReference type="EMBL" id="QDU25673.1"/>
    </source>
</evidence>
<evidence type="ECO:0000313" key="3">
    <source>
        <dbReference type="Proteomes" id="UP000315017"/>
    </source>
</evidence>
<sequence length="129" mass="13810">MRGPFERLKYDLRRIWECPACGQRRRTDGTTTTQFCTCGKSNSAEATSMKLIGDGPRRTVPVIAKPRPAPSPVAVIETTQVNVIATEVASTTVVESVTIATTTTVTALPAEEPLPPPASEQPESPESEA</sequence>
<proteinExistence type="predicted"/>
<gene>
    <name evidence="2" type="ORF">ETAA8_07430</name>
</gene>
<reference evidence="2 3" key="1">
    <citation type="submission" date="2019-02" db="EMBL/GenBank/DDBJ databases">
        <title>Deep-cultivation of Planctomycetes and their phenomic and genomic characterization uncovers novel biology.</title>
        <authorList>
            <person name="Wiegand S."/>
            <person name="Jogler M."/>
            <person name="Boedeker C."/>
            <person name="Pinto D."/>
            <person name="Vollmers J."/>
            <person name="Rivas-Marin E."/>
            <person name="Kohn T."/>
            <person name="Peeters S.H."/>
            <person name="Heuer A."/>
            <person name="Rast P."/>
            <person name="Oberbeckmann S."/>
            <person name="Bunk B."/>
            <person name="Jeske O."/>
            <person name="Meyerdierks A."/>
            <person name="Storesund J.E."/>
            <person name="Kallscheuer N."/>
            <person name="Luecker S."/>
            <person name="Lage O.M."/>
            <person name="Pohl T."/>
            <person name="Merkel B.J."/>
            <person name="Hornburger P."/>
            <person name="Mueller R.-W."/>
            <person name="Bruemmer F."/>
            <person name="Labrenz M."/>
            <person name="Spormann A.M."/>
            <person name="Op den Camp H."/>
            <person name="Overmann J."/>
            <person name="Amann R."/>
            <person name="Jetten M.S.M."/>
            <person name="Mascher T."/>
            <person name="Medema M.H."/>
            <person name="Devos D.P."/>
            <person name="Kaster A.-K."/>
            <person name="Ovreas L."/>
            <person name="Rohde M."/>
            <person name="Galperin M.Y."/>
            <person name="Jogler C."/>
        </authorList>
    </citation>
    <scope>NUCLEOTIDE SEQUENCE [LARGE SCALE GENOMIC DNA]</scope>
    <source>
        <strain evidence="2 3">ETA_A8</strain>
    </source>
</reference>
<keyword evidence="3" id="KW-1185">Reference proteome</keyword>
<name>A0A517Y613_9BACT</name>
<dbReference type="OrthoDB" id="211247at2"/>
<dbReference type="KEGG" id="aagg:ETAA8_07430"/>
<protein>
    <submittedName>
        <fullName evidence="2">Uncharacterized protein</fullName>
    </submittedName>
</protein>
<dbReference type="AlphaFoldDB" id="A0A517Y613"/>
<feature type="region of interest" description="Disordered" evidence="1">
    <location>
        <begin position="105"/>
        <end position="129"/>
    </location>
</feature>
<dbReference type="EMBL" id="CP036274">
    <property type="protein sequence ID" value="QDU25673.1"/>
    <property type="molecule type" value="Genomic_DNA"/>
</dbReference>
<dbReference type="Proteomes" id="UP000315017">
    <property type="component" value="Chromosome"/>
</dbReference>
<accession>A0A517Y613</accession>